<dbReference type="AlphaFoldDB" id="A0A059XM35"/>
<dbReference type="CDD" id="cd02645">
    <property type="entry name" value="R3H_AAA"/>
    <property type="match status" value="1"/>
</dbReference>
<dbReference type="InterPro" id="IPR045735">
    <property type="entry name" value="Spore_III_AA_AAA+_ATPase"/>
</dbReference>
<name>A0A059XM35_9RHOD</name>
<keyword evidence="2" id="KW-0067">ATP-binding</keyword>
<dbReference type="Pfam" id="PF01424">
    <property type="entry name" value="R3H"/>
    <property type="match status" value="1"/>
</dbReference>
<gene>
    <name evidence="4" type="primary">orf565</name>
</gene>
<evidence type="ECO:0000313" key="4">
    <source>
        <dbReference type="EMBL" id="AIA21515.1"/>
    </source>
</evidence>
<geneLocation type="plastid" evidence="4"/>
<dbReference type="InterPro" id="IPR058670">
    <property type="entry name" value="PTPase_dom"/>
</dbReference>
<keyword evidence="4" id="KW-0934">Plastid</keyword>
<evidence type="ECO:0000256" key="1">
    <source>
        <dbReference type="ARBA" id="ARBA00022741"/>
    </source>
</evidence>
<dbReference type="PROSITE" id="PS51061">
    <property type="entry name" value="R3H"/>
    <property type="match status" value="1"/>
</dbReference>
<dbReference type="InterPro" id="IPR001374">
    <property type="entry name" value="R3H_dom"/>
</dbReference>
<dbReference type="Gene3D" id="3.40.50.300">
    <property type="entry name" value="P-loop containing nucleotide triphosphate hydrolases"/>
    <property type="match status" value="1"/>
</dbReference>
<protein>
    <recommendedName>
        <fullName evidence="3">R3H domain-containing protein</fullName>
    </recommendedName>
</protein>
<dbReference type="SMART" id="SM00393">
    <property type="entry name" value="R3H"/>
    <property type="match status" value="1"/>
</dbReference>
<evidence type="ECO:0000259" key="3">
    <source>
        <dbReference type="PROSITE" id="PS51061"/>
    </source>
</evidence>
<dbReference type="EMBL" id="KJ776837">
    <property type="protein sequence ID" value="AIA21515.1"/>
    <property type="molecule type" value="Genomic_DNA"/>
</dbReference>
<dbReference type="Pfam" id="PF19568">
    <property type="entry name" value="Spore_III_AA"/>
    <property type="match status" value="1"/>
</dbReference>
<dbReference type="CDD" id="cd00009">
    <property type="entry name" value="AAA"/>
    <property type="match status" value="1"/>
</dbReference>
<proteinExistence type="predicted"/>
<dbReference type="SUPFAM" id="SSF52540">
    <property type="entry name" value="P-loop containing nucleoside triphosphate hydrolases"/>
    <property type="match status" value="1"/>
</dbReference>
<dbReference type="GO" id="GO:0003676">
    <property type="term" value="F:nucleic acid binding"/>
    <property type="evidence" value="ECO:0007669"/>
    <property type="project" value="UniProtKB-UniRule"/>
</dbReference>
<dbReference type="SUPFAM" id="SSF82708">
    <property type="entry name" value="R3H domain"/>
    <property type="match status" value="1"/>
</dbReference>
<dbReference type="InterPro" id="IPR036867">
    <property type="entry name" value="R3H_dom_sf"/>
</dbReference>
<dbReference type="Pfam" id="PF25516">
    <property type="entry name" value="PTPase"/>
    <property type="match status" value="1"/>
</dbReference>
<accession>A0A059XM35</accession>
<sequence length="565" mass="63999">MLIADDLDKLLEILPNFVKEPLKQHPNRNNLIEVVMDLGRRPEARFPDNPEYLSQRSISWQDLDYCVKKVGNFSGDNRAGIEKTLHRISSLRNRKGSVIGLTCRVGRAVFGTISIIRDLLEQDDSILLLGKPGVGKTTAVREIARVLADEMEKRVVIIDTSNEIAGDGDIPHPAIGRARRMQVARPDLQHQVMIEAVENHMPEVIIIDEIGTELEALAARTIAERGVQLVGTAHGNHLESLIKNPTLADLIGGIQYVTLGDDEAKRRGTQKSILERKAAPAFQIAIEIHDRNVWIVHSKVKETIDQILQGHQPFVQKRQIQANGRILVKCYPSQSIEVLPVNISNARKSINAQQAPPLLQYRELRNKSLDLNKSQNRDTSLLSTTFNAPINIHKQSLQLEIPHQYLYAYSLSWQHITSVISSLDLPIILTKEIEKSDAILALRNQVKQNTKLRQIAKSKQIIIYTIQNSTVPQITRALRKILNIHTSSGLNWVELCKNKKFDEIQALQEAKLAIETIILNESSIVQLIPRSAYIRKMQHNLVDNYQLRARSFGEEPYRKLRIYPE</sequence>
<dbReference type="InterPro" id="IPR027417">
    <property type="entry name" value="P-loop_NTPase"/>
</dbReference>
<dbReference type="SMART" id="SM00382">
    <property type="entry name" value="AAA"/>
    <property type="match status" value="1"/>
</dbReference>
<keyword evidence="1" id="KW-0547">Nucleotide-binding</keyword>
<organism evidence="4">
    <name type="scientific">Pyropia fucicola</name>
    <dbReference type="NCBI Taxonomy" id="144551"/>
    <lineage>
        <taxon>Eukaryota</taxon>
        <taxon>Rhodophyta</taxon>
        <taxon>Bangiophyceae</taxon>
        <taxon>Bangiales</taxon>
        <taxon>Bangiaceae</taxon>
        <taxon>Pyropia</taxon>
    </lineage>
</organism>
<dbReference type="InterPro" id="IPR003593">
    <property type="entry name" value="AAA+_ATPase"/>
</dbReference>
<feature type="domain" description="R3H" evidence="3">
    <location>
        <begin position="501"/>
        <end position="565"/>
    </location>
</feature>
<dbReference type="InterPro" id="IPR034081">
    <property type="entry name" value="R3H_AAA"/>
</dbReference>
<dbReference type="PANTHER" id="PTHR20953:SF3">
    <property type="entry name" value="P-LOOP CONTAINING NUCLEOSIDE TRIPHOSPHATE HYDROLASES SUPERFAMILY PROTEIN"/>
    <property type="match status" value="1"/>
</dbReference>
<dbReference type="PANTHER" id="PTHR20953">
    <property type="entry name" value="KINASE-RELATED"/>
    <property type="match status" value="1"/>
</dbReference>
<dbReference type="GO" id="GO:0005524">
    <property type="term" value="F:ATP binding"/>
    <property type="evidence" value="ECO:0007669"/>
    <property type="project" value="UniProtKB-KW"/>
</dbReference>
<evidence type="ECO:0000256" key="2">
    <source>
        <dbReference type="ARBA" id="ARBA00022840"/>
    </source>
</evidence>
<reference evidence="4" key="1">
    <citation type="journal article" date="2014" name="Sci. Rep.">
        <title>Minimally destructive sampling of type specimens of Pyropia (Bangiales, Rhodophyta) recovers complete plastid and mitochondrial genomes.</title>
        <authorList>
            <person name="Hughey J.R."/>
            <person name="Gabrielson P.W."/>
            <person name="Rohmer L."/>
            <person name="Tortolani J."/>
            <person name="Silva M."/>
            <person name="Miller K.A."/>
            <person name="Young J.D."/>
            <person name="Martell C."/>
            <person name="Ruediger E."/>
        </authorList>
    </citation>
    <scope>NUCLEOTIDE SEQUENCE</scope>
</reference>